<dbReference type="Proteomes" id="UP001181533">
    <property type="component" value="Unassembled WGS sequence"/>
</dbReference>
<dbReference type="EMBL" id="CP009334">
    <property type="protein sequence ID" value="AJG73826.1"/>
    <property type="molecule type" value="Genomic_DNA"/>
</dbReference>
<geneLocation type="plasmid" evidence="1 4">
    <name>2</name>
</geneLocation>
<evidence type="ECO:0000313" key="2">
    <source>
        <dbReference type="EMBL" id="MDR4174646.1"/>
    </source>
</evidence>
<gene>
    <name evidence="1" type="ORF">BF38_6052</name>
    <name evidence="2" type="ORF">FO599_00690</name>
    <name evidence="3" type="ORF">FOC89_02885</name>
</gene>
<dbReference type="Proteomes" id="UP000501107">
    <property type="component" value="Plasmid unnamed3"/>
</dbReference>
<dbReference type="EMBL" id="VKQN01000001">
    <property type="protein sequence ID" value="MDR4174646.1"/>
    <property type="molecule type" value="Genomic_DNA"/>
</dbReference>
<dbReference type="AlphaFoldDB" id="A0A0B5NIM6"/>
<reference evidence="2" key="2">
    <citation type="submission" date="2019-07" db="EMBL/GenBank/DDBJ databases">
        <title>Phylogenomic Reclassification of ATCC Bacillus Strains and Various Taxa within the Genus Bacillus.</title>
        <authorList>
            <person name="Riojas M.A."/>
            <person name="Frank A.M."/>
            <person name="Fenn S.L."/>
            <person name="King S.P."/>
            <person name="Brower S.M."/>
            <person name="Hazbon M.H."/>
        </authorList>
    </citation>
    <scope>NUCLEOTIDE SEQUENCE</scope>
    <source>
        <strain evidence="2">ATCC 35646</strain>
    </source>
</reference>
<evidence type="ECO:0000313" key="1">
    <source>
        <dbReference type="EMBL" id="AJG73826.1"/>
    </source>
</evidence>
<dbReference type="Proteomes" id="UP000031876">
    <property type="component" value="Plasmid 2"/>
</dbReference>
<evidence type="ECO:0000313" key="3">
    <source>
        <dbReference type="EMBL" id="QKH22941.1"/>
    </source>
</evidence>
<accession>A0A0B5NIM6</accession>
<organism evidence="3 5">
    <name type="scientific">Bacillus thuringiensis</name>
    <dbReference type="NCBI Taxonomy" id="1428"/>
    <lineage>
        <taxon>Bacteria</taxon>
        <taxon>Bacillati</taxon>
        <taxon>Bacillota</taxon>
        <taxon>Bacilli</taxon>
        <taxon>Bacillales</taxon>
        <taxon>Bacillaceae</taxon>
        <taxon>Bacillus</taxon>
        <taxon>Bacillus cereus group</taxon>
    </lineage>
</organism>
<reference evidence="3 5" key="3">
    <citation type="submission" date="2020-05" db="EMBL/GenBank/DDBJ databases">
        <title>FDA dAtabase for Regulatory Grade micrObial Sequences (FDA-ARGOS): Supporting development and validation of Infectious Disease Dx tests.</title>
        <authorList>
            <person name="Nelson B."/>
            <person name="Plummer A."/>
            <person name="Tallon L."/>
            <person name="Sadzewicz L."/>
            <person name="Zhao X."/>
            <person name="Vavikolanu K."/>
            <person name="Mehta A."/>
            <person name="Aluvathingal J."/>
            <person name="Nadendla S."/>
            <person name="Myers T."/>
            <person name="Yan Y."/>
            <person name="Sichtig H."/>
        </authorList>
    </citation>
    <scope>NUCLEOTIDE SEQUENCE [LARGE SCALE GENOMIC DNA]</scope>
    <source>
        <strain evidence="3 5">FDAARGOS_795</strain>
        <plasmid evidence="3 5">unnamed3</plasmid>
    </source>
</reference>
<geneLocation type="plasmid" evidence="3 5">
    <name>unnamed3</name>
</geneLocation>
<evidence type="ECO:0000313" key="4">
    <source>
        <dbReference type="Proteomes" id="UP000031876"/>
    </source>
</evidence>
<dbReference type="EMBL" id="CP053979">
    <property type="protein sequence ID" value="QKH22941.1"/>
    <property type="molecule type" value="Genomic_DNA"/>
</dbReference>
<protein>
    <submittedName>
        <fullName evidence="3">Uncharacterized protein</fullName>
    </submittedName>
</protein>
<dbReference type="KEGG" id="btw:BF38_6052"/>
<proteinExistence type="predicted"/>
<evidence type="ECO:0000313" key="5">
    <source>
        <dbReference type="Proteomes" id="UP000501107"/>
    </source>
</evidence>
<reference evidence="1 4" key="1">
    <citation type="journal article" date="2015" name="Genome Announc.">
        <title>Complete genome sequences for 35 biothreat assay-relevant bacillus species.</title>
        <authorList>
            <person name="Johnson S.L."/>
            <person name="Daligault H.E."/>
            <person name="Davenport K.W."/>
            <person name="Jaissle J."/>
            <person name="Frey K.G."/>
            <person name="Ladner J.T."/>
            <person name="Broomall S.M."/>
            <person name="Bishop-Lilly K.A."/>
            <person name="Bruce D.C."/>
            <person name="Gibbons H.S."/>
            <person name="Coyne S.R."/>
            <person name="Lo C.C."/>
            <person name="Meincke L."/>
            <person name="Munk A.C."/>
            <person name="Koroleva G.I."/>
            <person name="Rosenzweig C.N."/>
            <person name="Palacios G.F."/>
            <person name="Redden C.L."/>
            <person name="Minogue T.D."/>
            <person name="Chain P.S."/>
        </authorList>
    </citation>
    <scope>NUCLEOTIDE SEQUENCE [LARGE SCALE GENOMIC DNA]</scope>
    <source>
        <strain evidence="1 4">HD1011</strain>
        <plasmid evidence="1 4">2</plasmid>
    </source>
</reference>
<dbReference type="RefSeq" id="WP_000336093.1">
    <property type="nucleotide sequence ID" value="NZ_CP009334.1"/>
</dbReference>
<name>A0A0B5NIM6_BACTU</name>
<keyword evidence="3" id="KW-0614">Plasmid</keyword>
<sequence length="118" mass="13528">MCNETKEITKEDTIKMLEEAKNLPVATLKDIPYIPSGISTEKLEEYLKDFAKPTGTCWVCKKSLYLEWGLQHGIAFCTNCGMQVTKYHYFDNDKGKRVLVDVALQIHPKHCSVEENNE</sequence>